<keyword evidence="2" id="KW-0238">DNA-binding</keyword>
<protein>
    <submittedName>
        <fullName evidence="5">AraC family transcriptional regulator</fullName>
    </submittedName>
</protein>
<dbReference type="GO" id="GO:0043565">
    <property type="term" value="F:sequence-specific DNA binding"/>
    <property type="evidence" value="ECO:0007669"/>
    <property type="project" value="InterPro"/>
</dbReference>
<dbReference type="Proteomes" id="UP000657006">
    <property type="component" value="Unassembled WGS sequence"/>
</dbReference>
<dbReference type="InterPro" id="IPR018060">
    <property type="entry name" value="HTH_AraC"/>
</dbReference>
<dbReference type="PANTHER" id="PTHR43280">
    <property type="entry name" value="ARAC-FAMILY TRANSCRIPTIONAL REGULATOR"/>
    <property type="match status" value="1"/>
</dbReference>
<dbReference type="SMART" id="SM00342">
    <property type="entry name" value="HTH_ARAC"/>
    <property type="match status" value="1"/>
</dbReference>
<evidence type="ECO:0000313" key="5">
    <source>
        <dbReference type="EMBL" id="MBC8543222.1"/>
    </source>
</evidence>
<dbReference type="PANTHER" id="PTHR43280:SF28">
    <property type="entry name" value="HTH-TYPE TRANSCRIPTIONAL ACTIVATOR RHAS"/>
    <property type="match status" value="1"/>
</dbReference>
<accession>A0A926DSY0</accession>
<dbReference type="GO" id="GO:0003700">
    <property type="term" value="F:DNA-binding transcription factor activity"/>
    <property type="evidence" value="ECO:0007669"/>
    <property type="project" value="InterPro"/>
</dbReference>
<evidence type="ECO:0000313" key="6">
    <source>
        <dbReference type="Proteomes" id="UP000657006"/>
    </source>
</evidence>
<dbReference type="SUPFAM" id="SSF46689">
    <property type="entry name" value="Homeodomain-like"/>
    <property type="match status" value="2"/>
</dbReference>
<evidence type="ECO:0000256" key="3">
    <source>
        <dbReference type="ARBA" id="ARBA00023163"/>
    </source>
</evidence>
<evidence type="ECO:0000259" key="4">
    <source>
        <dbReference type="PROSITE" id="PS01124"/>
    </source>
</evidence>
<keyword evidence="1" id="KW-0805">Transcription regulation</keyword>
<dbReference type="Pfam" id="PF02311">
    <property type="entry name" value="AraC_binding"/>
    <property type="match status" value="1"/>
</dbReference>
<sequence>MNLNVIAPYIRVAMRSNLKVPFTLRQRIIFDYELILLEQGSWDLTVDGCQYRCNPSDIILLRPNQQHEIHSVGDIPISQPHIHFDMWYDEYSEQVYVSYKNRDGFTPEELRMIRPDLFQGEALSTPLLHIPDLDYFKWLFFDILDIFASKKSLYPLAYRAKFIQLLQYILKENLPDMELDEASSDVSDIRFIKEYIDNNCANAISLESLALQFHYDKYYLSKKFRATYGIPVIQYYHHVRVNAAKELLLQTHSVTKTAFLLSFPSIYAFSRFFKTMTGLSPASYMKAHDEFRPNP</sequence>
<dbReference type="InterPro" id="IPR003313">
    <property type="entry name" value="AraC-bd"/>
</dbReference>
<dbReference type="Gene3D" id="1.10.10.60">
    <property type="entry name" value="Homeodomain-like"/>
    <property type="match status" value="2"/>
</dbReference>
<dbReference type="EMBL" id="JACRSQ010000007">
    <property type="protein sequence ID" value="MBC8543222.1"/>
    <property type="molecule type" value="Genomic_DNA"/>
</dbReference>
<organism evidence="5 6">
    <name type="scientific">Bianquea renquensis</name>
    <dbReference type="NCBI Taxonomy" id="2763661"/>
    <lineage>
        <taxon>Bacteria</taxon>
        <taxon>Bacillati</taxon>
        <taxon>Bacillota</taxon>
        <taxon>Clostridia</taxon>
        <taxon>Eubacteriales</taxon>
        <taxon>Bianqueaceae</taxon>
        <taxon>Bianquea</taxon>
    </lineage>
</organism>
<evidence type="ECO:0000256" key="2">
    <source>
        <dbReference type="ARBA" id="ARBA00023125"/>
    </source>
</evidence>
<dbReference type="AlphaFoldDB" id="A0A926DSY0"/>
<evidence type="ECO:0000256" key="1">
    <source>
        <dbReference type="ARBA" id="ARBA00023015"/>
    </source>
</evidence>
<proteinExistence type="predicted"/>
<comment type="caution">
    <text evidence="5">The sequence shown here is derived from an EMBL/GenBank/DDBJ whole genome shotgun (WGS) entry which is preliminary data.</text>
</comment>
<dbReference type="PROSITE" id="PS01124">
    <property type="entry name" value="HTH_ARAC_FAMILY_2"/>
    <property type="match status" value="1"/>
</dbReference>
<dbReference type="SUPFAM" id="SSF51215">
    <property type="entry name" value="Regulatory protein AraC"/>
    <property type="match status" value="1"/>
</dbReference>
<name>A0A926DSY0_9FIRM</name>
<gene>
    <name evidence="5" type="ORF">H8730_06665</name>
</gene>
<dbReference type="RefSeq" id="WP_177713678.1">
    <property type="nucleotide sequence ID" value="NZ_JACRSQ010000007.1"/>
</dbReference>
<dbReference type="Pfam" id="PF12833">
    <property type="entry name" value="HTH_18"/>
    <property type="match status" value="1"/>
</dbReference>
<dbReference type="InterPro" id="IPR009057">
    <property type="entry name" value="Homeodomain-like_sf"/>
</dbReference>
<keyword evidence="6" id="KW-1185">Reference proteome</keyword>
<keyword evidence="3" id="KW-0804">Transcription</keyword>
<dbReference type="InterPro" id="IPR037923">
    <property type="entry name" value="HTH-like"/>
</dbReference>
<reference evidence="5" key="1">
    <citation type="submission" date="2020-08" db="EMBL/GenBank/DDBJ databases">
        <title>Genome public.</title>
        <authorList>
            <person name="Liu C."/>
            <person name="Sun Q."/>
        </authorList>
    </citation>
    <scope>NUCLEOTIDE SEQUENCE</scope>
    <source>
        <strain evidence="5">NSJ-32</strain>
    </source>
</reference>
<feature type="domain" description="HTH araC/xylS-type" evidence="4">
    <location>
        <begin position="190"/>
        <end position="287"/>
    </location>
</feature>